<keyword evidence="1" id="KW-0282">Flagellum</keyword>
<keyword evidence="2" id="KW-1185">Reference proteome</keyword>
<dbReference type="RefSeq" id="WP_254758751.1">
    <property type="nucleotide sequence ID" value="NZ_JANCLT010000004.1"/>
</dbReference>
<protein>
    <submittedName>
        <fullName evidence="1">Flagellar biosynthesis protein FlgG</fullName>
    </submittedName>
</protein>
<dbReference type="EMBL" id="JANCLT010000004">
    <property type="protein sequence ID" value="MCP8968840.1"/>
    <property type="molecule type" value="Genomic_DNA"/>
</dbReference>
<evidence type="ECO:0000313" key="2">
    <source>
        <dbReference type="Proteomes" id="UP001156102"/>
    </source>
</evidence>
<proteinExistence type="predicted"/>
<dbReference type="AlphaFoldDB" id="A0AA41X8I6"/>
<accession>A0AA41X8I6</accession>
<gene>
    <name evidence="1" type="ORF">NK662_09850</name>
</gene>
<name>A0AA41X8I6_9BACI</name>
<sequence length="91" mass="10544">MPDNKEWSAFLGCFGTGYEITVSQEELQARMEALNKWLMSLPAEERKQAAADAETLILKVQRHIRQQQQILEETILSNHSQAFANMRYGRF</sequence>
<keyword evidence="1" id="KW-0969">Cilium</keyword>
<reference evidence="1" key="1">
    <citation type="submission" date="2022-07" db="EMBL/GenBank/DDBJ databases">
        <authorList>
            <person name="Li W.-J."/>
            <person name="Deng Q.-Q."/>
        </authorList>
    </citation>
    <scope>NUCLEOTIDE SEQUENCE</scope>
    <source>
        <strain evidence="1">SYSU M60031</strain>
    </source>
</reference>
<organism evidence="1 2">
    <name type="scientific">Ectobacillus ponti</name>
    <dbReference type="NCBI Taxonomy" id="2961894"/>
    <lineage>
        <taxon>Bacteria</taxon>
        <taxon>Bacillati</taxon>
        <taxon>Bacillota</taxon>
        <taxon>Bacilli</taxon>
        <taxon>Bacillales</taxon>
        <taxon>Bacillaceae</taxon>
        <taxon>Ectobacillus</taxon>
    </lineage>
</organism>
<comment type="caution">
    <text evidence="1">The sequence shown here is derived from an EMBL/GenBank/DDBJ whole genome shotgun (WGS) entry which is preliminary data.</text>
</comment>
<keyword evidence="1" id="KW-0966">Cell projection</keyword>
<evidence type="ECO:0000313" key="1">
    <source>
        <dbReference type="EMBL" id="MCP8968840.1"/>
    </source>
</evidence>
<dbReference type="Proteomes" id="UP001156102">
    <property type="component" value="Unassembled WGS sequence"/>
</dbReference>